<accession>A0A164X2H9</accession>
<gene>
    <name evidence="1" type="ORF">DCAR_020029</name>
</gene>
<dbReference type="Pfam" id="PF03134">
    <property type="entry name" value="TB2_DP1_HVA22"/>
    <property type="match status" value="1"/>
</dbReference>
<dbReference type="EMBL" id="LNRQ01000006">
    <property type="protein sequence ID" value="KZM92606.1"/>
    <property type="molecule type" value="Genomic_DNA"/>
</dbReference>
<dbReference type="InterPro" id="IPR004345">
    <property type="entry name" value="TB2_DP1_HVA22"/>
</dbReference>
<name>A0A164X2H9_DAUCS</name>
<dbReference type="Gramene" id="KZM92606">
    <property type="protein sequence ID" value="KZM92606"/>
    <property type="gene ID" value="DCAR_020029"/>
</dbReference>
<proteinExistence type="predicted"/>
<sequence length="99" mass="11512">MCFFFRFPFWPYAKGLAALLLVTPYFSGASYIYMHYIRPCIFDTTQVNSIMITSETKSSMLYENNGFVDSAEEQIEGETERVKLVVHEVTLCPHHELIF</sequence>
<reference evidence="1" key="1">
    <citation type="journal article" date="2016" name="Nat. Genet.">
        <title>A high-quality carrot genome assembly provides new insights into carotenoid accumulation and asterid genome evolution.</title>
        <authorList>
            <person name="Iorizzo M."/>
            <person name="Ellison S."/>
            <person name="Senalik D."/>
            <person name="Zeng P."/>
            <person name="Satapoomin P."/>
            <person name="Huang J."/>
            <person name="Bowman M."/>
            <person name="Iovene M."/>
            <person name="Sanseverino W."/>
            <person name="Cavagnaro P."/>
            <person name="Yildiz M."/>
            <person name="Macko-Podgorni A."/>
            <person name="Moranska E."/>
            <person name="Grzebelus E."/>
            <person name="Grzebelus D."/>
            <person name="Ashrafi H."/>
            <person name="Zheng Z."/>
            <person name="Cheng S."/>
            <person name="Spooner D."/>
            <person name="Van Deynze A."/>
            <person name="Simon P."/>
        </authorList>
    </citation>
    <scope>NUCLEOTIDE SEQUENCE [LARGE SCALE GENOMIC DNA]</scope>
    <source>
        <tissue evidence="1">Leaf</tissue>
    </source>
</reference>
<dbReference type="AlphaFoldDB" id="A0A164X2H9"/>
<comment type="caution">
    <text evidence="1">The sequence shown here is derived from an EMBL/GenBank/DDBJ whole genome shotgun (WGS) entry which is preliminary data.</text>
</comment>
<evidence type="ECO:0000313" key="1">
    <source>
        <dbReference type="EMBL" id="KZM92606.1"/>
    </source>
</evidence>
<protein>
    <submittedName>
        <fullName evidence="1">Uncharacterized protein</fullName>
    </submittedName>
</protein>
<organism evidence="1">
    <name type="scientific">Daucus carota subsp. sativus</name>
    <name type="common">Carrot</name>
    <dbReference type="NCBI Taxonomy" id="79200"/>
    <lineage>
        <taxon>Eukaryota</taxon>
        <taxon>Viridiplantae</taxon>
        <taxon>Streptophyta</taxon>
        <taxon>Embryophyta</taxon>
        <taxon>Tracheophyta</taxon>
        <taxon>Spermatophyta</taxon>
        <taxon>Magnoliopsida</taxon>
        <taxon>eudicotyledons</taxon>
        <taxon>Gunneridae</taxon>
        <taxon>Pentapetalae</taxon>
        <taxon>asterids</taxon>
        <taxon>campanulids</taxon>
        <taxon>Apiales</taxon>
        <taxon>Apiaceae</taxon>
        <taxon>Apioideae</taxon>
        <taxon>Scandiceae</taxon>
        <taxon>Daucinae</taxon>
        <taxon>Daucus</taxon>
        <taxon>Daucus sect. Daucus</taxon>
    </lineage>
</organism>